<sequence>MCRCPLARMSWEAMAKSESMTRLEDITNTGTEWALHLLNRCTEEQRLPVIMTLWRSWHVRNEVVHQKPAPAIEASRRLLCSYIDNLRCIQQHPHEDIVKGKMIMYTRS</sequence>
<name>A0A8R7TL47_TRIUA</name>
<evidence type="ECO:0000313" key="1">
    <source>
        <dbReference type="EnsemblPlants" id="TuG1812G0200004538.01.T01.cds331073"/>
    </source>
</evidence>
<reference evidence="1" key="2">
    <citation type="submission" date="2018-03" db="EMBL/GenBank/DDBJ databases">
        <title>The Triticum urartu genome reveals the dynamic nature of wheat genome evolution.</title>
        <authorList>
            <person name="Ling H."/>
            <person name="Ma B."/>
            <person name="Shi X."/>
            <person name="Liu H."/>
            <person name="Dong L."/>
            <person name="Sun H."/>
            <person name="Cao Y."/>
            <person name="Gao Q."/>
            <person name="Zheng S."/>
            <person name="Li Y."/>
            <person name="Yu Y."/>
            <person name="Du H."/>
            <person name="Qi M."/>
            <person name="Li Y."/>
            <person name="Yu H."/>
            <person name="Cui Y."/>
            <person name="Wang N."/>
            <person name="Chen C."/>
            <person name="Wu H."/>
            <person name="Zhao Y."/>
            <person name="Zhang J."/>
            <person name="Li Y."/>
            <person name="Zhou W."/>
            <person name="Zhang B."/>
            <person name="Hu W."/>
            <person name="Eijk M."/>
            <person name="Tang J."/>
            <person name="Witsenboer H."/>
            <person name="Zhao S."/>
            <person name="Li Z."/>
            <person name="Zhang A."/>
            <person name="Wang D."/>
            <person name="Liang C."/>
        </authorList>
    </citation>
    <scope>NUCLEOTIDE SEQUENCE [LARGE SCALE GENOMIC DNA]</scope>
    <source>
        <strain evidence="1">cv. G1812</strain>
    </source>
</reference>
<evidence type="ECO:0000313" key="2">
    <source>
        <dbReference type="Proteomes" id="UP000015106"/>
    </source>
</evidence>
<dbReference type="Proteomes" id="UP000015106">
    <property type="component" value="Chromosome 2"/>
</dbReference>
<organism evidence="1 2">
    <name type="scientific">Triticum urartu</name>
    <name type="common">Red wild einkorn</name>
    <name type="synonym">Crithodium urartu</name>
    <dbReference type="NCBI Taxonomy" id="4572"/>
    <lineage>
        <taxon>Eukaryota</taxon>
        <taxon>Viridiplantae</taxon>
        <taxon>Streptophyta</taxon>
        <taxon>Embryophyta</taxon>
        <taxon>Tracheophyta</taxon>
        <taxon>Spermatophyta</taxon>
        <taxon>Magnoliopsida</taxon>
        <taxon>Liliopsida</taxon>
        <taxon>Poales</taxon>
        <taxon>Poaceae</taxon>
        <taxon>BOP clade</taxon>
        <taxon>Pooideae</taxon>
        <taxon>Triticodae</taxon>
        <taxon>Triticeae</taxon>
        <taxon>Triticinae</taxon>
        <taxon>Triticum</taxon>
    </lineage>
</organism>
<protein>
    <submittedName>
        <fullName evidence="1">Uncharacterized protein</fullName>
    </submittedName>
</protein>
<dbReference type="Gramene" id="TuG1812G0200004538.01.T01">
    <property type="protein sequence ID" value="TuG1812G0200004538.01.T01.cds331073"/>
    <property type="gene ID" value="TuG1812G0200004538.01"/>
</dbReference>
<proteinExistence type="predicted"/>
<dbReference type="EnsemblPlants" id="TuG1812G0200004538.01.T01">
    <property type="protein sequence ID" value="TuG1812G0200004538.01.T01.cds331073"/>
    <property type="gene ID" value="TuG1812G0200004538.01"/>
</dbReference>
<reference evidence="1" key="3">
    <citation type="submission" date="2022-06" db="UniProtKB">
        <authorList>
            <consortium name="EnsemblPlants"/>
        </authorList>
    </citation>
    <scope>IDENTIFICATION</scope>
</reference>
<keyword evidence="2" id="KW-1185">Reference proteome</keyword>
<dbReference type="AlphaFoldDB" id="A0A8R7TL47"/>
<reference evidence="2" key="1">
    <citation type="journal article" date="2013" name="Nature">
        <title>Draft genome of the wheat A-genome progenitor Triticum urartu.</title>
        <authorList>
            <person name="Ling H.Q."/>
            <person name="Zhao S."/>
            <person name="Liu D."/>
            <person name="Wang J."/>
            <person name="Sun H."/>
            <person name="Zhang C."/>
            <person name="Fan H."/>
            <person name="Li D."/>
            <person name="Dong L."/>
            <person name="Tao Y."/>
            <person name="Gao C."/>
            <person name="Wu H."/>
            <person name="Li Y."/>
            <person name="Cui Y."/>
            <person name="Guo X."/>
            <person name="Zheng S."/>
            <person name="Wang B."/>
            <person name="Yu K."/>
            <person name="Liang Q."/>
            <person name="Yang W."/>
            <person name="Lou X."/>
            <person name="Chen J."/>
            <person name="Feng M."/>
            <person name="Jian J."/>
            <person name="Zhang X."/>
            <person name="Luo G."/>
            <person name="Jiang Y."/>
            <person name="Liu J."/>
            <person name="Wang Z."/>
            <person name="Sha Y."/>
            <person name="Zhang B."/>
            <person name="Wu H."/>
            <person name="Tang D."/>
            <person name="Shen Q."/>
            <person name="Xue P."/>
            <person name="Zou S."/>
            <person name="Wang X."/>
            <person name="Liu X."/>
            <person name="Wang F."/>
            <person name="Yang Y."/>
            <person name="An X."/>
            <person name="Dong Z."/>
            <person name="Zhang K."/>
            <person name="Zhang X."/>
            <person name="Luo M.C."/>
            <person name="Dvorak J."/>
            <person name="Tong Y."/>
            <person name="Wang J."/>
            <person name="Yang H."/>
            <person name="Li Z."/>
            <person name="Wang D."/>
            <person name="Zhang A."/>
            <person name="Wang J."/>
        </authorList>
    </citation>
    <scope>NUCLEOTIDE SEQUENCE</scope>
    <source>
        <strain evidence="2">cv. G1812</strain>
    </source>
</reference>
<accession>A0A8R7TL47</accession>